<organism evidence="7 8">
    <name type="scientific">Paenibacillus thiaminolyticus</name>
    <name type="common">Bacillus thiaminolyticus</name>
    <dbReference type="NCBI Taxonomy" id="49283"/>
    <lineage>
        <taxon>Bacteria</taxon>
        <taxon>Bacillati</taxon>
        <taxon>Bacillota</taxon>
        <taxon>Bacilli</taxon>
        <taxon>Bacillales</taxon>
        <taxon>Paenibacillaceae</taxon>
        <taxon>Paenibacillus</taxon>
    </lineage>
</organism>
<gene>
    <name evidence="7" type="ORF">DQX05_16010</name>
</gene>
<feature type="domain" description="Tetrapyrrole methylase" evidence="6">
    <location>
        <begin position="1"/>
        <end position="182"/>
    </location>
</feature>
<protein>
    <submittedName>
        <fullName evidence="7">Cobalt-precorrin-7 (C(5))-methyltransferase</fullName>
        <ecNumber evidence="7">2.1.1.289</ecNumber>
    </submittedName>
</protein>
<dbReference type="NCBIfam" id="TIGR02467">
    <property type="entry name" value="CbiE"/>
    <property type="match status" value="1"/>
</dbReference>
<evidence type="ECO:0000313" key="8">
    <source>
        <dbReference type="Proteomes" id="UP000266177"/>
    </source>
</evidence>
<proteinExistence type="predicted"/>
<dbReference type="GO" id="GO:0008276">
    <property type="term" value="F:protein methyltransferase activity"/>
    <property type="evidence" value="ECO:0007669"/>
    <property type="project" value="InterPro"/>
</dbReference>
<comment type="pathway">
    <text evidence="1">Cofactor biosynthesis; adenosylcobalamin biosynthesis.</text>
</comment>
<evidence type="ECO:0000256" key="2">
    <source>
        <dbReference type="ARBA" id="ARBA00022573"/>
    </source>
</evidence>
<dbReference type="AlphaFoldDB" id="A0A3A3H1J0"/>
<dbReference type="InterPro" id="IPR012818">
    <property type="entry name" value="CbiE"/>
</dbReference>
<dbReference type="PANTHER" id="PTHR43182:SF1">
    <property type="entry name" value="COBALT-PRECORRIN-7 C(5)-METHYLTRANSFERASE"/>
    <property type="match status" value="1"/>
</dbReference>
<dbReference type="GO" id="GO:0032259">
    <property type="term" value="P:methylation"/>
    <property type="evidence" value="ECO:0007669"/>
    <property type="project" value="UniProtKB-KW"/>
</dbReference>
<evidence type="ECO:0000256" key="5">
    <source>
        <dbReference type="ARBA" id="ARBA00022691"/>
    </source>
</evidence>
<keyword evidence="2" id="KW-0169">Cobalamin biosynthesis</keyword>
<evidence type="ECO:0000256" key="1">
    <source>
        <dbReference type="ARBA" id="ARBA00004953"/>
    </source>
</evidence>
<dbReference type="InterPro" id="IPR000878">
    <property type="entry name" value="4pyrrol_Mease"/>
</dbReference>
<comment type="caution">
    <text evidence="7">The sequence shown here is derived from an EMBL/GenBank/DDBJ whole genome shotgun (WGS) entry which is preliminary data.</text>
</comment>
<dbReference type="EC" id="2.1.1.289" evidence="7"/>
<dbReference type="Proteomes" id="UP000266177">
    <property type="component" value="Unassembled WGS sequence"/>
</dbReference>
<dbReference type="SUPFAM" id="SSF53790">
    <property type="entry name" value="Tetrapyrrole methylase"/>
    <property type="match status" value="1"/>
</dbReference>
<dbReference type="RefSeq" id="WP_119794561.1">
    <property type="nucleotide sequence ID" value="NZ_QYZD01000014.1"/>
</dbReference>
<dbReference type="Gene3D" id="3.40.1010.10">
    <property type="entry name" value="Cobalt-precorrin-4 Transmethylase, Domain 1"/>
    <property type="match status" value="1"/>
</dbReference>
<evidence type="ECO:0000256" key="4">
    <source>
        <dbReference type="ARBA" id="ARBA00022679"/>
    </source>
</evidence>
<dbReference type="InterPro" id="IPR014777">
    <property type="entry name" value="4pyrrole_Mease_sub1"/>
</dbReference>
<evidence type="ECO:0000256" key="3">
    <source>
        <dbReference type="ARBA" id="ARBA00022603"/>
    </source>
</evidence>
<accession>A0A3A3H1J0</accession>
<dbReference type="InterPro" id="IPR014776">
    <property type="entry name" value="4pyrrole_Mease_sub2"/>
</dbReference>
<keyword evidence="3 7" id="KW-0489">Methyltransferase</keyword>
<evidence type="ECO:0000259" key="6">
    <source>
        <dbReference type="Pfam" id="PF00590"/>
    </source>
</evidence>
<dbReference type="GO" id="GO:0009236">
    <property type="term" value="P:cobalamin biosynthetic process"/>
    <property type="evidence" value="ECO:0007669"/>
    <property type="project" value="UniProtKB-UniPathway"/>
</dbReference>
<dbReference type="OrthoDB" id="9780707at2"/>
<dbReference type="EMBL" id="QYZD01000014">
    <property type="protein sequence ID" value="RJG22751.1"/>
    <property type="molecule type" value="Genomic_DNA"/>
</dbReference>
<sequence length="201" mass="22174">MIHIVGIGPGSPELLTGAGALLIQKADVIAGSKRQLSEIPPDNPAERKLLPSQLAELEAFLRERIGQEIVLLASGDPLMYGIGKWALDRFSQEQLQIVPGISSIQYLCSRCGIAMNDLYITSSHGKQPDFDFLLAHSKVAMVTDSKIGPAEIAREIVRRQLRKTLIIGENLSYPEERLHRLKPEQVAAHYEMNVVVILDEG</sequence>
<dbReference type="PANTHER" id="PTHR43182">
    <property type="entry name" value="COBALT-PRECORRIN-6B C(15)-METHYLTRANSFERASE (DECARBOXYLATING)"/>
    <property type="match status" value="1"/>
</dbReference>
<dbReference type="Gene3D" id="3.30.950.10">
    <property type="entry name" value="Methyltransferase, Cobalt-precorrin-4 Transmethylase, Domain 2"/>
    <property type="match status" value="1"/>
</dbReference>
<dbReference type="Pfam" id="PF00590">
    <property type="entry name" value="TP_methylase"/>
    <property type="match status" value="1"/>
</dbReference>
<dbReference type="NCBIfam" id="NF004456">
    <property type="entry name" value="PRK05787.1-4"/>
    <property type="match status" value="1"/>
</dbReference>
<dbReference type="InterPro" id="IPR035996">
    <property type="entry name" value="4pyrrol_Methylase_sf"/>
</dbReference>
<evidence type="ECO:0000313" key="7">
    <source>
        <dbReference type="EMBL" id="RJG22751.1"/>
    </source>
</evidence>
<keyword evidence="4 7" id="KW-0808">Transferase</keyword>
<dbReference type="UniPathway" id="UPA00148"/>
<dbReference type="CDD" id="cd11644">
    <property type="entry name" value="Precorrin-6Y-MT"/>
    <property type="match status" value="1"/>
</dbReference>
<keyword evidence="5" id="KW-0949">S-adenosyl-L-methionine</keyword>
<dbReference type="InterPro" id="IPR050714">
    <property type="entry name" value="Cobalamin_biosynth_MTase"/>
</dbReference>
<name>A0A3A3H1J0_PANTH</name>
<reference evidence="7 8" key="1">
    <citation type="submission" date="2018-09" db="EMBL/GenBank/DDBJ databases">
        <title>Paenibacillus SK2017-BO5.</title>
        <authorList>
            <person name="Piskunova J.V."/>
            <person name="Dubiley S.A."/>
            <person name="Severinov K.V."/>
        </authorList>
    </citation>
    <scope>NUCLEOTIDE SEQUENCE [LARGE SCALE GENOMIC DNA]</scope>
    <source>
        <strain evidence="7 8">BO5</strain>
    </source>
</reference>